<evidence type="ECO:0000313" key="5">
    <source>
        <dbReference type="Proteomes" id="UP001515480"/>
    </source>
</evidence>
<evidence type="ECO:0000259" key="2">
    <source>
        <dbReference type="PROSITE" id="PS50089"/>
    </source>
</evidence>
<reference evidence="4 5" key="1">
    <citation type="journal article" date="2024" name="Science">
        <title>Giant polyketide synthase enzymes in the biosynthesis of giant marine polyether toxins.</title>
        <authorList>
            <person name="Fallon T.R."/>
            <person name="Shende V.V."/>
            <person name="Wierzbicki I.H."/>
            <person name="Pendleton A.L."/>
            <person name="Watervoot N.F."/>
            <person name="Auber R.P."/>
            <person name="Gonzalez D.J."/>
            <person name="Wisecaver J.H."/>
            <person name="Moore B.S."/>
        </authorList>
    </citation>
    <scope>NUCLEOTIDE SEQUENCE [LARGE SCALE GENOMIC DNA]</scope>
    <source>
        <strain evidence="4 5">12B1</strain>
    </source>
</reference>
<dbReference type="InterPro" id="IPR013083">
    <property type="entry name" value="Znf_RING/FYVE/PHD"/>
</dbReference>
<evidence type="ECO:0000256" key="1">
    <source>
        <dbReference type="PROSITE-ProRule" id="PRU00175"/>
    </source>
</evidence>
<dbReference type="SUPFAM" id="SSF57850">
    <property type="entry name" value="RING/U-box"/>
    <property type="match status" value="1"/>
</dbReference>
<comment type="caution">
    <text evidence="4">The sequence shown here is derived from an EMBL/GenBank/DDBJ whole genome shotgun (WGS) entry which is preliminary data.</text>
</comment>
<dbReference type="PANTHER" id="PTHR21540">
    <property type="entry name" value="RING FINGER AND SWIM DOMAIN-CONTAINING PROTEIN 2"/>
    <property type="match status" value="1"/>
</dbReference>
<keyword evidence="1" id="KW-0863">Zinc-finger</keyword>
<keyword evidence="5" id="KW-1185">Reference proteome</keyword>
<accession>A0AB34ITE1</accession>
<gene>
    <name evidence="4" type="ORF">AB1Y20_008549</name>
</gene>
<keyword evidence="1" id="KW-0479">Metal-binding</keyword>
<protein>
    <recommendedName>
        <fullName evidence="6">Anaphase-promoting complex subunit 11</fullName>
    </recommendedName>
</protein>
<sequence length="215" mass="24045">MNRRVARALAQRLYKLDEEEIGTRDDTPERLYHVLGSTGNVYTVRIGERVSCDCADARRGNVCKHRFFVLLRVLGLRRDSDEQAVLLRADTLTPYELRWLLLRADRAPDEGASADTGVVEAYRAAAGERAEATMRRAAEARERKRATSDECPICYDAFGDEHLVVCDVCRNGMHRDCFGRWAGAKASRDCPMCRATIRLDAEFDGAPYISLAGGA</sequence>
<dbReference type="InterPro" id="IPR039903">
    <property type="entry name" value="Zswim2"/>
</dbReference>
<dbReference type="Proteomes" id="UP001515480">
    <property type="component" value="Unassembled WGS sequence"/>
</dbReference>
<dbReference type="PANTHER" id="PTHR21540:SF0">
    <property type="entry name" value="PHD FAMILY PROTEIN"/>
    <property type="match status" value="1"/>
</dbReference>
<dbReference type="SMART" id="SM00184">
    <property type="entry name" value="RING"/>
    <property type="match status" value="1"/>
</dbReference>
<dbReference type="GO" id="GO:0061630">
    <property type="term" value="F:ubiquitin protein ligase activity"/>
    <property type="evidence" value="ECO:0007669"/>
    <property type="project" value="InterPro"/>
</dbReference>
<dbReference type="GO" id="GO:0008270">
    <property type="term" value="F:zinc ion binding"/>
    <property type="evidence" value="ECO:0007669"/>
    <property type="project" value="UniProtKB-KW"/>
</dbReference>
<dbReference type="AlphaFoldDB" id="A0AB34ITE1"/>
<keyword evidence="1" id="KW-0862">Zinc</keyword>
<evidence type="ECO:0000313" key="4">
    <source>
        <dbReference type="EMBL" id="KAL1504774.1"/>
    </source>
</evidence>
<dbReference type="Gene3D" id="3.30.40.10">
    <property type="entry name" value="Zinc/RING finger domain, C3HC4 (zinc finger)"/>
    <property type="match status" value="1"/>
</dbReference>
<feature type="domain" description="SWIM-type" evidence="3">
    <location>
        <begin position="42"/>
        <end position="74"/>
    </location>
</feature>
<dbReference type="Pfam" id="PF13639">
    <property type="entry name" value="zf-RING_2"/>
    <property type="match status" value="1"/>
</dbReference>
<evidence type="ECO:0000259" key="3">
    <source>
        <dbReference type="PROSITE" id="PS50966"/>
    </source>
</evidence>
<evidence type="ECO:0008006" key="6">
    <source>
        <dbReference type="Google" id="ProtNLM"/>
    </source>
</evidence>
<name>A0AB34ITE1_PRYPA</name>
<dbReference type="EMBL" id="JBGBPQ010000019">
    <property type="protein sequence ID" value="KAL1504774.1"/>
    <property type="molecule type" value="Genomic_DNA"/>
</dbReference>
<organism evidence="4 5">
    <name type="scientific">Prymnesium parvum</name>
    <name type="common">Toxic golden alga</name>
    <dbReference type="NCBI Taxonomy" id="97485"/>
    <lineage>
        <taxon>Eukaryota</taxon>
        <taxon>Haptista</taxon>
        <taxon>Haptophyta</taxon>
        <taxon>Prymnesiophyceae</taxon>
        <taxon>Prymnesiales</taxon>
        <taxon>Prymnesiaceae</taxon>
        <taxon>Prymnesium</taxon>
    </lineage>
</organism>
<dbReference type="PROSITE" id="PS50966">
    <property type="entry name" value="ZF_SWIM"/>
    <property type="match status" value="1"/>
</dbReference>
<dbReference type="PROSITE" id="PS50089">
    <property type="entry name" value="ZF_RING_2"/>
    <property type="match status" value="1"/>
</dbReference>
<dbReference type="InterPro" id="IPR007527">
    <property type="entry name" value="Znf_SWIM"/>
</dbReference>
<proteinExistence type="predicted"/>
<feature type="domain" description="RING-type" evidence="2">
    <location>
        <begin position="151"/>
        <end position="194"/>
    </location>
</feature>
<dbReference type="InterPro" id="IPR001841">
    <property type="entry name" value="Znf_RING"/>
</dbReference>